<dbReference type="Pfam" id="PF13649">
    <property type="entry name" value="Methyltransf_25"/>
    <property type="match status" value="1"/>
</dbReference>
<dbReference type="CDD" id="cd02440">
    <property type="entry name" value="AdoMet_MTases"/>
    <property type="match status" value="1"/>
</dbReference>
<name>A0A9Q9I925_9ACTN</name>
<evidence type="ECO:0000256" key="2">
    <source>
        <dbReference type="SAM" id="MobiDB-lite"/>
    </source>
</evidence>
<keyword evidence="4" id="KW-0489">Methyltransferase</keyword>
<proteinExistence type="predicted"/>
<dbReference type="InterPro" id="IPR041698">
    <property type="entry name" value="Methyltransf_25"/>
</dbReference>
<dbReference type="InterPro" id="IPR029063">
    <property type="entry name" value="SAM-dependent_MTases_sf"/>
</dbReference>
<evidence type="ECO:0000256" key="1">
    <source>
        <dbReference type="ARBA" id="ARBA00022679"/>
    </source>
</evidence>
<feature type="compositionally biased region" description="Pro residues" evidence="2">
    <location>
        <begin position="102"/>
        <end position="118"/>
    </location>
</feature>
<evidence type="ECO:0000313" key="4">
    <source>
        <dbReference type="EMBL" id="UWZ51647.1"/>
    </source>
</evidence>
<organism evidence="4 5">
    <name type="scientific">Dactylosporangium aurantiacum</name>
    <dbReference type="NCBI Taxonomy" id="35754"/>
    <lineage>
        <taxon>Bacteria</taxon>
        <taxon>Bacillati</taxon>
        <taxon>Actinomycetota</taxon>
        <taxon>Actinomycetes</taxon>
        <taxon>Micromonosporales</taxon>
        <taxon>Micromonosporaceae</taxon>
        <taxon>Dactylosporangium</taxon>
    </lineage>
</organism>
<feature type="domain" description="Methyltransferase" evidence="3">
    <location>
        <begin position="40"/>
        <end position="95"/>
    </location>
</feature>
<dbReference type="Gene3D" id="3.40.50.150">
    <property type="entry name" value="Vaccinia Virus protein VP39"/>
    <property type="match status" value="1"/>
</dbReference>
<sequence>MPDAIFDHPRLAAIYDAFDGARADLDLYTGIAGELGAGHVLDVGCGTGCLAVRLAGLGLRVTAVDPAAASLDVARAKPGADRVTWIHGDATTLPNLATPPDGTGPPGPPDEADPPGPPDLATMTGNVAQVFLADEDWAATLRGVHGALRDGGVLVFETRRPHRRAWEAWAADTGPVVRDVPGAGAVEQRREVARVALPFVSFRYTYTFGDGTRLRSDSTLRFRDRPEVERSLTAAGFAVEEVRDAPDRPGLEDVYLARKDAARKLSPAGP</sequence>
<reference evidence="4" key="1">
    <citation type="submission" date="2021-04" db="EMBL/GenBank/DDBJ databases">
        <title>Dactylosporangium aurantiacum NRRL B-8018 full assembly.</title>
        <authorList>
            <person name="Hartkoorn R.C."/>
            <person name="Beaudoing E."/>
            <person name="Hot D."/>
        </authorList>
    </citation>
    <scope>NUCLEOTIDE SEQUENCE</scope>
    <source>
        <strain evidence="4">NRRL B-8018</strain>
    </source>
</reference>
<keyword evidence="5" id="KW-1185">Reference proteome</keyword>
<feature type="region of interest" description="Disordered" evidence="2">
    <location>
        <begin position="91"/>
        <end position="119"/>
    </location>
</feature>
<dbReference type="KEGG" id="daur:Daura_33560"/>
<dbReference type="GO" id="GO:0008168">
    <property type="term" value="F:methyltransferase activity"/>
    <property type="evidence" value="ECO:0007669"/>
    <property type="project" value="UniProtKB-KW"/>
</dbReference>
<keyword evidence="1" id="KW-0808">Transferase</keyword>
<dbReference type="OrthoDB" id="9811589at2"/>
<dbReference type="AlphaFoldDB" id="A0A9Q9I925"/>
<gene>
    <name evidence="4" type="ORF">Daura_33560</name>
</gene>
<dbReference type="GO" id="GO:0032259">
    <property type="term" value="P:methylation"/>
    <property type="evidence" value="ECO:0007669"/>
    <property type="project" value="UniProtKB-KW"/>
</dbReference>
<dbReference type="SUPFAM" id="SSF53335">
    <property type="entry name" value="S-adenosyl-L-methionine-dependent methyltransferases"/>
    <property type="match status" value="1"/>
</dbReference>
<dbReference type="EMBL" id="CP073767">
    <property type="protein sequence ID" value="UWZ51647.1"/>
    <property type="molecule type" value="Genomic_DNA"/>
</dbReference>
<dbReference type="PANTHER" id="PTHR43861">
    <property type="entry name" value="TRANS-ACONITATE 2-METHYLTRANSFERASE-RELATED"/>
    <property type="match status" value="1"/>
</dbReference>
<evidence type="ECO:0000259" key="3">
    <source>
        <dbReference type="Pfam" id="PF13649"/>
    </source>
</evidence>
<accession>A0A9Q9I925</accession>
<evidence type="ECO:0000313" key="5">
    <source>
        <dbReference type="Proteomes" id="UP001058003"/>
    </source>
</evidence>
<protein>
    <submittedName>
        <fullName evidence="4">Class I SAM-dependent methyltransferase</fullName>
    </submittedName>
</protein>
<dbReference type="Proteomes" id="UP001058003">
    <property type="component" value="Chromosome"/>
</dbReference>
<dbReference type="RefSeq" id="WP_033359086.1">
    <property type="nucleotide sequence ID" value="NZ_CP073767.1"/>
</dbReference>